<dbReference type="AGR" id="FB:FBgn0032484"/>
<dbReference type="SMART" id="SM00369">
    <property type="entry name" value="LRR_TYP"/>
    <property type="match status" value="5"/>
</dbReference>
<dbReference type="SMART" id="SM00409">
    <property type="entry name" value="IG"/>
    <property type="match status" value="1"/>
</dbReference>
<reference evidence="9 14" key="9">
    <citation type="journal article" date="2007" name="Science">
        <title>The Release 5.1 annotation of Drosophila melanogaster heterochromatin.</title>
        <authorList>
            <person name="Smith C.D."/>
            <person name="Shu S."/>
            <person name="Mungall C.J."/>
            <person name="Karpen G.H."/>
        </authorList>
    </citation>
    <scope>NUCLEOTIDE SEQUENCE [LARGE SCALE GENOMIC DNA]</scope>
    <source>
        <strain evidence="14">Berkeley</strain>
    </source>
</reference>
<gene>
    <name evidence="9 13" type="primary">kek4</name>
    <name evidence="9" type="synonym">CT26742</name>
    <name evidence="9" type="synonym">Dmel\CG9431</name>
    <name evidence="9" type="synonym">kek-4</name>
    <name evidence="10" type="synonym">kekkon4</name>
    <name evidence="9 13" type="ORF">CG9431</name>
    <name evidence="9" type="ORF">Dmel_CG9431</name>
</gene>
<dbReference type="UCSC" id="CG9431-RA">
    <property type="organism name" value="d. melanogaster"/>
</dbReference>
<dbReference type="SUPFAM" id="SSF48726">
    <property type="entry name" value="Immunoglobulin"/>
    <property type="match status" value="1"/>
</dbReference>
<reference evidence="9" key="11">
    <citation type="journal article" date="2015" name="G3 (Bethesda)">
        <title>Gene Model Annotations for Drosophila melanogaster: Impact of High-Throughput Data.</title>
        <authorList>
            <consortium name="FlyBase Consortium"/>
            <person name="Matthews B.B."/>
            <person name="Dos Santos G."/>
            <person name="Crosby M.A."/>
            <person name="Emmert D.B."/>
            <person name="St Pierre S.E."/>
            <person name="Gramates L.S."/>
            <person name="Zhou P."/>
            <person name="Schroeder A.J."/>
            <person name="Falls K."/>
            <person name="Strelets V."/>
            <person name="Russo S.M."/>
            <person name="Gelbart W.M."/>
            <person name="null"/>
        </authorList>
    </citation>
    <scope>NUCLEOTIDE SEQUENCE</scope>
</reference>
<reference evidence="9 14" key="5">
    <citation type="journal article" date="2002" name="Genome Biol.">
        <title>Heterochromatic sequences in a Drosophila whole-genome shotgun assembly.</title>
        <authorList>
            <person name="Hoskins R.A."/>
            <person name="Smith C.D."/>
            <person name="Carlson J.W."/>
            <person name="Carvalho A.B."/>
            <person name="Halpern A."/>
            <person name="Kaminker J.S."/>
            <person name="Kennedy C."/>
            <person name="Mungall C.J."/>
            <person name="Sullivan B.A."/>
            <person name="Sutton G.G."/>
            <person name="Yasuhara J.C."/>
            <person name="Wakimoto B.T."/>
            <person name="Myers E.W."/>
            <person name="Celniker S.E."/>
            <person name="Rubin G.M."/>
            <person name="Karpen G.H."/>
        </authorList>
    </citation>
    <scope>NUCLEOTIDE SEQUENCE [LARGE SCALE GENOMIC DNA]</scope>
    <source>
        <strain evidence="14">Berkeley</strain>
    </source>
</reference>
<dbReference type="EMBL" id="AE014134">
    <property type="protein sequence ID" value="AGB92971.1"/>
    <property type="molecule type" value="Genomic_DNA"/>
</dbReference>
<feature type="transmembrane region" description="Helical" evidence="6">
    <location>
        <begin position="404"/>
        <end position="430"/>
    </location>
</feature>
<reference evidence="9 14" key="1">
    <citation type="journal article" date="2000" name="Science">
        <title>The genome sequence of Drosophila melanogaster.</title>
        <authorList>
            <person name="Adams M.D."/>
            <person name="Celniker S.E."/>
            <person name="Holt R.A."/>
            <person name="Evans C.A."/>
            <person name="Gocayne J.D."/>
            <person name="Amanatides P.G."/>
            <person name="Scherer S.E."/>
            <person name="Li P.W."/>
            <person name="Hoskins R.A."/>
            <person name="Galle R.F."/>
            <person name="George R.A."/>
            <person name="Lewis S.E."/>
            <person name="Richards S."/>
            <person name="Ashburner M."/>
            <person name="Henderson S.N."/>
            <person name="Sutton G.G."/>
            <person name="Wortman J.R."/>
            <person name="Yandell M.D."/>
            <person name="Zhang Q."/>
            <person name="Chen L.X."/>
            <person name="Brandon R.C."/>
            <person name="Rogers Y.H."/>
            <person name="Blazej R.G."/>
            <person name="Champe M."/>
            <person name="Pfeiffer B.D."/>
            <person name="Wan K.H."/>
            <person name="Doyle C."/>
            <person name="Baxter E.G."/>
            <person name="Helt G."/>
            <person name="Nelson C.R."/>
            <person name="Gabor G.L."/>
            <person name="Abril J.F."/>
            <person name="Agbayani A."/>
            <person name="An H.J."/>
            <person name="Andrews-Pfannkoch C."/>
            <person name="Baldwin D."/>
            <person name="Ballew R.M."/>
            <person name="Basu A."/>
            <person name="Baxendale J."/>
            <person name="Bayraktaroglu L."/>
            <person name="Beasley E.M."/>
            <person name="Beeson K.Y."/>
            <person name="Benos P.V."/>
            <person name="Berman B.P."/>
            <person name="Bhandari D."/>
            <person name="Bolshakov S."/>
            <person name="Borkova D."/>
            <person name="Botchan M.R."/>
            <person name="Bouck J."/>
            <person name="Brokstein P."/>
            <person name="Brottier P."/>
            <person name="Burtis K.C."/>
            <person name="Busam D.A."/>
            <person name="Butler H."/>
            <person name="Cadieu E."/>
            <person name="Center A."/>
            <person name="Chandra I."/>
            <person name="Cherry J.M."/>
            <person name="Cawley S."/>
            <person name="Dahlke C."/>
            <person name="Davenport L.B."/>
            <person name="Davies P."/>
            <person name="de Pablos B."/>
            <person name="Delcher A."/>
            <person name="Deng Z."/>
            <person name="Mays A.D."/>
            <person name="Dew I."/>
            <person name="Dietz S.M."/>
            <person name="Dodson K."/>
            <person name="Doup L.E."/>
            <person name="Downes M."/>
            <person name="Dugan-Rocha S."/>
            <person name="Dunkov B.C."/>
            <person name="Dunn P."/>
            <person name="Durbin K.J."/>
            <person name="Evangelista C.C."/>
            <person name="Ferraz C."/>
            <person name="Ferriera S."/>
            <person name="Fleischmann W."/>
            <person name="Fosler C."/>
            <person name="Gabrielian A.E."/>
            <person name="Garg N.S."/>
            <person name="Gelbart W.M."/>
            <person name="Glasser K."/>
            <person name="Glodek A."/>
            <person name="Gong F."/>
            <person name="Gorrell J.H."/>
            <person name="Gu Z."/>
            <person name="Guan P."/>
            <person name="Harris M."/>
            <person name="Harris N.L."/>
            <person name="Harvey D."/>
            <person name="Heiman T.J."/>
            <person name="Hernandez J.R."/>
            <person name="Houck J."/>
            <person name="Hostin D."/>
            <person name="Houston K.A."/>
            <person name="Howland T.J."/>
            <person name="Wei M.H."/>
            <person name="Ibegwam C."/>
            <person name="Jalali M."/>
            <person name="Kalush F."/>
            <person name="Karpen G.H."/>
            <person name="Ke Z."/>
            <person name="Kennison J.A."/>
            <person name="Ketchum K.A."/>
            <person name="Kimmel B.E."/>
            <person name="Kodira C.D."/>
            <person name="Kraft C."/>
            <person name="Kravitz S."/>
            <person name="Kulp D."/>
            <person name="Lai Z."/>
            <person name="Lasko P."/>
            <person name="Lei Y."/>
            <person name="Levitsky A.A."/>
            <person name="Li J."/>
            <person name="Li Z."/>
            <person name="Liang Y."/>
            <person name="Lin X."/>
            <person name="Liu X."/>
            <person name="Mattei B."/>
            <person name="McIntosh T.C."/>
            <person name="McLeod M.P."/>
            <person name="McPherson D."/>
            <person name="Merkulov G."/>
            <person name="Milshina N.V."/>
            <person name="Mobarry C."/>
            <person name="Morris J."/>
            <person name="Moshrefi A."/>
            <person name="Mount S.M."/>
            <person name="Moy M."/>
            <person name="Murphy B."/>
            <person name="Murphy L."/>
            <person name="Muzny D.M."/>
            <person name="Nelson D.L."/>
            <person name="Nelson D.R."/>
            <person name="Nelson K.A."/>
            <person name="Nixon K."/>
            <person name="Nusskern D.R."/>
            <person name="Pacleb J.M."/>
            <person name="Palazzolo M."/>
            <person name="Pittman G.S."/>
            <person name="Pan S."/>
            <person name="Pollard J."/>
            <person name="Puri V."/>
            <person name="Reese M.G."/>
            <person name="Reinert K."/>
            <person name="Remington K."/>
            <person name="Saunders R.D."/>
            <person name="Scheeler F."/>
            <person name="Shen H."/>
            <person name="Shue B.C."/>
            <person name="Siden-Kiamos I."/>
            <person name="Simpson M."/>
            <person name="Skupski M.P."/>
            <person name="Smith T."/>
            <person name="Spier E."/>
            <person name="Spradling A.C."/>
            <person name="Stapleton M."/>
            <person name="Strong R."/>
            <person name="Sun E."/>
            <person name="Svirskas R."/>
            <person name="Tector C."/>
            <person name="Turner R."/>
            <person name="Venter E."/>
            <person name="Wang A.H."/>
            <person name="Wang X."/>
            <person name="Wang Z.Y."/>
            <person name="Wassarman D.A."/>
            <person name="Weinstock G.M."/>
            <person name="Weissenbach J."/>
            <person name="Williams S.M."/>
            <person name="WoodageT"/>
            <person name="Worley K.C."/>
            <person name="Wu D."/>
            <person name="Yang S."/>
            <person name="Yao Q.A."/>
            <person name="Ye J."/>
            <person name="Yeh R.F."/>
            <person name="Zaveri J.S."/>
            <person name="Zhan M."/>
            <person name="Zhang G."/>
            <person name="Zhao Q."/>
            <person name="Zheng L."/>
            <person name="Zheng X.H."/>
            <person name="Zhong F.N."/>
            <person name="Zhong W."/>
            <person name="Zhou X."/>
            <person name="Zhu S."/>
            <person name="Zhu X."/>
            <person name="Smith H.O."/>
            <person name="Gibbs R.A."/>
            <person name="Myers E.W."/>
            <person name="Rubin G.M."/>
            <person name="Venter J.C."/>
        </authorList>
    </citation>
    <scope>NUCLEOTIDE SEQUENCE [LARGE SCALE GENOMIC DNA]</scope>
    <source>
        <strain evidence="14">Berkeley</strain>
    </source>
</reference>
<dbReference type="FunFam" id="3.80.10.10:FF:000082">
    <property type="entry name" value="Leucine-rich repeat-containing 24"/>
    <property type="match status" value="1"/>
</dbReference>
<dbReference type="PANTHER" id="PTHR24366">
    <property type="entry name" value="IG(IMMUNOGLOBULIN) AND LRR(LEUCINE RICH REPEAT) DOMAINS"/>
    <property type="match status" value="1"/>
</dbReference>
<dbReference type="STRING" id="7227.FBpp0306797"/>
<evidence type="ECO:0000313" key="10">
    <source>
        <dbReference type="EMBL" id="AAM33414.1"/>
    </source>
</evidence>
<evidence type="ECO:0000313" key="12">
    <source>
        <dbReference type="EMBL" id="AGB92971.1"/>
    </source>
</evidence>
<reference evidence="9 14" key="7">
    <citation type="journal article" date="2005" name="PLoS Comput. Biol.">
        <title>Combined evidence annotation of transposable elements in genome sequences.</title>
        <authorList>
            <person name="Quesneville H."/>
            <person name="Bergman C.M."/>
            <person name="Andrieu O."/>
            <person name="Autard D."/>
            <person name="Nouaud D."/>
            <person name="Ashburner M."/>
            <person name="Anxolabehere D."/>
        </authorList>
    </citation>
    <scope>NUCLEOTIDE SEQUENCE [LARGE SCALE GENOMIC DNA]</scope>
    <source>
        <strain evidence="14">Berkeley</strain>
    </source>
</reference>
<evidence type="ECO:0000313" key="9">
    <source>
        <dbReference type="EMBL" id="AAF53260.2"/>
    </source>
</evidence>
<feature type="signal peptide" evidence="7">
    <location>
        <begin position="1"/>
        <end position="36"/>
    </location>
</feature>
<keyword evidence="14" id="KW-1185">Reference proteome</keyword>
<dbReference type="Reactome" id="R-DME-114608">
    <property type="pathway name" value="Platelet degranulation"/>
</dbReference>
<feature type="domain" description="Ig-like" evidence="8">
    <location>
        <begin position="278"/>
        <end position="387"/>
    </location>
</feature>
<dbReference type="OMA" id="APYGNIF"/>
<dbReference type="InterPro" id="IPR003599">
    <property type="entry name" value="Ig_sub"/>
</dbReference>
<dbReference type="Proteomes" id="UP000000803">
    <property type="component" value="Chromosome 2L"/>
</dbReference>
<dbReference type="VEuPathDB" id="VectorBase:FBgn0032484"/>
<dbReference type="EMBL" id="AF507920">
    <property type="protein sequence ID" value="AAM33414.1"/>
    <property type="molecule type" value="mRNA"/>
</dbReference>
<keyword evidence="4" id="KW-1015">Disulfide bond</keyword>
<dbReference type="InterPro" id="IPR013783">
    <property type="entry name" value="Ig-like_fold"/>
</dbReference>
<reference evidence="9 14" key="10">
    <citation type="journal article" date="2007" name="Science">
        <title>Sequence finishing and mapping of Drosophila melanogaster heterochromatin.</title>
        <authorList>
            <person name="Hoskins R.A."/>
            <person name="Carlson J.W."/>
            <person name="Kennedy C."/>
            <person name="Acevedo D."/>
            <person name="Evans-Holm M."/>
            <person name="Frise E."/>
            <person name="Wan K.H."/>
            <person name="Park S."/>
            <person name="Mendez-Lago M."/>
            <person name="Rossi F."/>
            <person name="Villasante A."/>
            <person name="Dimitri P."/>
            <person name="Karpen G.H."/>
            <person name="Celniker S.E."/>
        </authorList>
    </citation>
    <scope>NUCLEOTIDE SEQUENCE [LARGE SCALE GENOMIC DNA]</scope>
    <source>
        <strain evidence="14">Berkeley</strain>
    </source>
</reference>
<keyword evidence="6" id="KW-1133">Transmembrane helix</keyword>
<dbReference type="InterPro" id="IPR036179">
    <property type="entry name" value="Ig-like_dom_sf"/>
</dbReference>
<dbReference type="SUPFAM" id="SSF52058">
    <property type="entry name" value="L domain-like"/>
    <property type="match status" value="1"/>
</dbReference>
<dbReference type="Gene3D" id="3.80.10.10">
    <property type="entry name" value="Ribonuclease Inhibitor"/>
    <property type="match status" value="2"/>
</dbReference>
<protein>
    <submittedName>
        <fullName evidence="10">KEKKON4</fullName>
    </submittedName>
    <submittedName>
        <fullName evidence="9">Kekkon 4, isoform A</fullName>
    </submittedName>
    <submittedName>
        <fullName evidence="11">Kekkon 4, isoform B</fullName>
    </submittedName>
    <submittedName>
        <fullName evidence="12">Kekkon 4, isoform C</fullName>
    </submittedName>
</protein>
<feature type="chain" id="PRO_5015100385" evidence="7">
    <location>
        <begin position="37"/>
        <end position="649"/>
    </location>
</feature>
<dbReference type="eggNOG" id="KOG0619">
    <property type="taxonomic scope" value="Eukaryota"/>
</dbReference>
<evidence type="ECO:0000313" key="14">
    <source>
        <dbReference type="Proteomes" id="UP000000803"/>
    </source>
</evidence>
<organism evidence="9 14">
    <name type="scientific">Drosophila melanogaster</name>
    <name type="common">Fruit fly</name>
    <dbReference type="NCBI Taxonomy" id="7227"/>
    <lineage>
        <taxon>Eukaryota</taxon>
        <taxon>Metazoa</taxon>
        <taxon>Ecdysozoa</taxon>
        <taxon>Arthropoda</taxon>
        <taxon>Hexapoda</taxon>
        <taxon>Insecta</taxon>
        <taxon>Pterygota</taxon>
        <taxon>Neoptera</taxon>
        <taxon>Endopterygota</taxon>
        <taxon>Diptera</taxon>
        <taxon>Brachycera</taxon>
        <taxon>Muscomorpha</taxon>
        <taxon>Ephydroidea</taxon>
        <taxon>Drosophilidae</taxon>
        <taxon>Drosophila</taxon>
        <taxon>Sophophora</taxon>
    </lineage>
</organism>
<reference evidence="14" key="2">
    <citation type="journal article" date="2002" name="Genome Biol.">
        <title>Finishing a whole-genome shotgun: release 3 of the Drosophila melanogaster euchromatic genome sequence.</title>
        <authorList>
            <person name="Celniker S.E."/>
            <person name="Wheeler D.A."/>
            <person name="Kronmiller B."/>
            <person name="Carlson J.W."/>
            <person name="Halpern A."/>
            <person name="Patel S."/>
            <person name="Adams M."/>
            <person name="Champe M."/>
            <person name="Dugan S.P."/>
            <person name="Frise E."/>
            <person name="Hodgson A."/>
            <person name="George R.A."/>
            <person name="Hoskins R.A."/>
            <person name="Laverty T."/>
            <person name="Muzny D.M."/>
            <person name="Nelson C.R."/>
            <person name="Pacleb J.M."/>
            <person name="Park S."/>
            <person name="Pfeiffer B.D."/>
            <person name="Richards S."/>
            <person name="Sodergren E.J."/>
            <person name="Svirskas R."/>
            <person name="Tabor P.E."/>
            <person name="Wan K."/>
            <person name="Stapleton M."/>
            <person name="Sutton G.G."/>
            <person name="Venter C."/>
            <person name="Weinstock G."/>
            <person name="Scherer S.E."/>
            <person name="Myers E.W."/>
            <person name="Gibbs R.A."/>
            <person name="Rubin G.M."/>
        </authorList>
    </citation>
    <scope>NUCLEOTIDE SEQUENCE [LARGE SCALE GENOMIC DNA]</scope>
    <source>
        <strain evidence="14">Berkeley</strain>
    </source>
</reference>
<dbReference type="BioGRID-ORCS" id="34718">
    <property type="hits" value="0 hits in 1 CRISPR screen"/>
</dbReference>
<reference evidence="10" key="6">
    <citation type="submission" date="2002-04" db="EMBL/GenBank/DDBJ databases">
        <title>Sequence analysis of Kekkon4.</title>
        <authorList>
            <person name="Eakin E.P."/>
            <person name="Duffy J.B."/>
        </authorList>
    </citation>
    <scope>NUCLEOTIDE SEQUENCE</scope>
</reference>
<dbReference type="InterPro" id="IPR032675">
    <property type="entry name" value="LRR_dom_sf"/>
</dbReference>
<reference evidence="14" key="3">
    <citation type="journal article" date="2002" name="Genome Biol.">
        <title>Annotation of the Drosophila melanogaster euchromatic genome: a systematic review.</title>
        <authorList>
            <person name="Misra S."/>
            <person name="Crosby M.A."/>
            <person name="Mungall C.J."/>
            <person name="Matthews B.B."/>
            <person name="Campbell K.S."/>
            <person name="Hradecky P."/>
            <person name="Huang Y."/>
            <person name="Kaminker J.S."/>
            <person name="Millburn G.H."/>
            <person name="Prochnik S.E."/>
            <person name="Smith C.D."/>
            <person name="Tupy J.L."/>
            <person name="Whitfied E.J."/>
            <person name="Bayraktaroglu L."/>
            <person name="Berman B.P."/>
            <person name="Bettencourt B.R."/>
            <person name="Celniker S.E."/>
            <person name="de Grey A.D."/>
            <person name="Drysdale R.A."/>
            <person name="Harris N.L."/>
            <person name="Richter J."/>
            <person name="Russo S."/>
            <person name="Schroeder A.J."/>
            <person name="Shu S.Q."/>
            <person name="Stapleton M."/>
            <person name="Yamada C."/>
            <person name="Ashburner M."/>
            <person name="Gelbart W.M."/>
            <person name="Rubin G.M."/>
            <person name="Lewis S.E."/>
        </authorList>
    </citation>
    <scope>GENOME REANNOTATION</scope>
    <source>
        <strain evidence="14">Berkeley</strain>
    </source>
</reference>
<keyword evidence="6" id="KW-0472">Membrane</keyword>
<dbReference type="PaxDb" id="7227-FBpp0080064"/>
<dbReference type="InterPro" id="IPR007110">
    <property type="entry name" value="Ig-like_dom"/>
</dbReference>
<dbReference type="RefSeq" id="NP_609615.2">
    <property type="nucleotide sequence ID" value="NM_135771.2"/>
</dbReference>
<dbReference type="GeneID" id="34718"/>
<accession>Q9VK22</accession>
<dbReference type="RefSeq" id="NP_001260435.1">
    <property type="nucleotide sequence ID" value="NM_001273506.1"/>
</dbReference>
<evidence type="ECO:0000313" key="13">
    <source>
        <dbReference type="FlyBase" id="FBgn0032484"/>
    </source>
</evidence>
<dbReference type="ExpressionAtlas" id="Q9VK22">
    <property type="expression patterns" value="baseline and differential"/>
</dbReference>
<name>Q9VK22_DROME</name>
<feature type="compositionally biased region" description="Basic and acidic residues" evidence="5">
    <location>
        <begin position="544"/>
        <end position="562"/>
    </location>
</feature>
<dbReference type="InParanoid" id="Q9VK22"/>
<dbReference type="EMBL" id="AE014134">
    <property type="protein sequence ID" value="AAF53260.2"/>
    <property type="molecule type" value="Genomic_DNA"/>
</dbReference>
<keyword evidence="1" id="KW-0433">Leucine-rich repeat</keyword>
<dbReference type="SMART" id="SM00408">
    <property type="entry name" value="IGc2"/>
    <property type="match status" value="1"/>
</dbReference>
<dbReference type="IntAct" id="Q9VK22">
    <property type="interactions" value="1"/>
</dbReference>
<reference evidence="9" key="12">
    <citation type="journal article" date="2015" name="G3 (Bethesda)">
        <title>Gene Model Annotations for Drosophila melanogaster: The Rule-Benders.</title>
        <authorList>
            <consortium name="FlyBase Consortium"/>
            <person name="Crosby M.A."/>
            <person name="Gramates L.S."/>
            <person name="Dos Santos G."/>
            <person name="Matthews B.B."/>
            <person name="St Pierre S.E."/>
            <person name="Zhou P."/>
            <person name="Schroeder A.J."/>
            <person name="Falls K."/>
            <person name="Emmert D.B."/>
            <person name="Russo S.M."/>
            <person name="Gelbart W.M."/>
            <person name="null"/>
        </authorList>
    </citation>
    <scope>NUCLEOTIDE SEQUENCE</scope>
</reference>
<dbReference type="Bgee" id="FBgn0032484">
    <property type="expression patterns" value="Expressed in adult gamma Kenyon cell in brain and 34 other cell types or tissues"/>
</dbReference>
<evidence type="ECO:0000256" key="6">
    <source>
        <dbReference type="SAM" id="Phobius"/>
    </source>
</evidence>
<dbReference type="Pfam" id="PF13855">
    <property type="entry name" value="LRR_8"/>
    <property type="match status" value="2"/>
</dbReference>
<evidence type="ECO:0000256" key="4">
    <source>
        <dbReference type="ARBA" id="ARBA00023157"/>
    </source>
</evidence>
<dbReference type="KEGG" id="dme:Dmel_CG9431"/>
<dbReference type="PANTHER" id="PTHR24366:SF163">
    <property type="entry name" value="KEKKON4"/>
    <property type="match status" value="1"/>
</dbReference>
<dbReference type="SMART" id="SM00082">
    <property type="entry name" value="LRRCT"/>
    <property type="match status" value="1"/>
</dbReference>
<dbReference type="RefSeq" id="NP_001260436.1">
    <property type="nucleotide sequence ID" value="NM_001273507.1"/>
</dbReference>
<dbReference type="FlyBase" id="FBgn0032484">
    <property type="gene designation" value="kek4"/>
</dbReference>
<dbReference type="HOGENOM" id="CLU_016405_1_0_1"/>
<dbReference type="CDD" id="cd00096">
    <property type="entry name" value="Ig"/>
    <property type="match status" value="1"/>
</dbReference>
<keyword evidence="3" id="KW-0677">Repeat</keyword>
<dbReference type="AlphaFoldDB" id="Q9VK22"/>
<evidence type="ECO:0000256" key="5">
    <source>
        <dbReference type="SAM" id="MobiDB-lite"/>
    </source>
</evidence>
<evidence type="ECO:0000256" key="3">
    <source>
        <dbReference type="ARBA" id="ARBA00022737"/>
    </source>
</evidence>
<dbReference type="InterPro" id="IPR003591">
    <property type="entry name" value="Leu-rich_rpt_typical-subtyp"/>
</dbReference>
<dbReference type="CTD" id="34718"/>
<dbReference type="InterPro" id="IPR000483">
    <property type="entry name" value="Cys-rich_flank_reg_C"/>
</dbReference>
<reference evidence="9" key="8">
    <citation type="submission" date="2006-08" db="EMBL/GenBank/DDBJ databases">
        <authorList>
            <person name="Celniker S."/>
            <person name="Carlson J."/>
            <person name="Wan K."/>
            <person name="Frise E."/>
            <person name="Hoskins R."/>
            <person name="Park S."/>
            <person name="Svirskas R."/>
            <person name="Rubin G."/>
        </authorList>
    </citation>
    <scope>NUCLEOTIDE SEQUENCE</scope>
</reference>
<dbReference type="FunFam" id="2.60.40.10:FF:003083">
    <property type="entry name" value="GM25779"/>
    <property type="match status" value="1"/>
</dbReference>
<reference evidence="9" key="15">
    <citation type="submission" date="2022-11" db="EMBL/GenBank/DDBJ databases">
        <authorList>
            <consortium name="FlyBase"/>
        </authorList>
    </citation>
    <scope>NUCLEOTIDE SEQUENCE</scope>
</reference>
<sequence length="649" mass="73707">MAIKLSFDPCSISLKHLSLFLFKIYCLALIFRSASADWLLDCGNCHCKWNSGKKTADCRNLSLSGVPEYLSPEVQVLDLSHNHIFYLEENAFLTTHLQNLQKLLIRNGTLKYLNQRSFTQLQILIELDLSNNLLVDLLPNVFDCLSKVRAIFLNGNLLQALRHGVFRNLKYLHKIELKRNRLVSIDAKAFVGVPLLSQIYLDNNELTKLRVESFQDLTKLTALSLVENPWNCTCDLQMFRDFVIGMNLYTPPTSCHYPLQLRGRLWIEDQPEAFACKPKIVYPTLSTSINTSKENVTLICRVHGSPNTVIAWDYTNQVYESRSKPVKSLQKQRIYIELLREDESKIRKFGHDVFVSRLTIVNARKSDEGVYTCLAENPGGKDSVHISVVVQKDMERISLIDSNFFAIVCLIAMGFLSMSILFSLVTCLIFKRFKQFHPGQHTYLQPTSLPVQSPGSEEATAISALSSGVIRESKIVLDPLSAINEPSNKNYTLFKTSNSNGSEYMHTRNYKDVRLNSNTYTENLDNQAESISSRNRELYSNIAGDREKEELKQKDELDKDSRQSSLQSTGCSRKKGQIDELQPDLLPSTQPTALKNINETFGPSAKKAEVNPRSKYNTNVQKYLKEKYGSVRIKNISTKEPITGVDISI</sequence>
<evidence type="ECO:0000256" key="2">
    <source>
        <dbReference type="ARBA" id="ARBA00022729"/>
    </source>
</evidence>
<evidence type="ECO:0000256" key="7">
    <source>
        <dbReference type="SAM" id="SignalP"/>
    </source>
</evidence>
<reference evidence="14" key="4">
    <citation type="journal article" date="2002" name="Genome Biol.">
        <title>The transposable elements of the Drosophila melanogaster euchromatin: a genomics perspective.</title>
        <authorList>
            <person name="Kaminker J.S."/>
            <person name="Bergman C.M."/>
            <person name="Kronmiller B."/>
            <person name="Carlson J."/>
            <person name="Svirskas R."/>
            <person name="Patel S."/>
            <person name="Frise E."/>
            <person name="Wheeler D.A."/>
            <person name="Lewis S.E."/>
            <person name="Rubin G.M."/>
            <person name="Ashburner M."/>
            <person name="Celniker S.E."/>
        </authorList>
    </citation>
    <scope>NUCLEOTIDE SEQUENCE [LARGE SCALE GENOMIC DNA]</scope>
    <source>
        <strain evidence="14">Berkeley</strain>
    </source>
</reference>
<reference evidence="9" key="13">
    <citation type="journal article" date="2015" name="Genome Res.">
        <title>The Release 6 reference sequence of the Drosophila melanogaster genome.</title>
        <authorList>
            <person name="Hoskins R.A."/>
            <person name="Carlson J.W."/>
            <person name="Wan K.H."/>
            <person name="Park S."/>
            <person name="Mendez I."/>
            <person name="Galle S.E."/>
            <person name="Booth B.W."/>
            <person name="Pfeiffer B.D."/>
            <person name="George R.A."/>
            <person name="Svirskas R."/>
            <person name="Krzywinski M."/>
            <person name="Schein J."/>
            <person name="Accardo M.C."/>
            <person name="Damia E."/>
            <person name="Messina G."/>
            <person name="Mendez-Lago M."/>
            <person name="de Pablos B."/>
            <person name="Demakova O.V."/>
            <person name="Andreyeva E.N."/>
            <person name="Boldyreva L.V."/>
            <person name="Marra M."/>
            <person name="Carvalho A.B."/>
            <person name="Dimitri P."/>
            <person name="Villasante A."/>
            <person name="Zhimulev I.F."/>
            <person name="Rubin G.M."/>
            <person name="Karpen G.H."/>
            <person name="Celniker S.E."/>
        </authorList>
    </citation>
    <scope>NUCLEOTIDE SEQUENCE</scope>
</reference>
<dbReference type="PROSITE" id="PS51450">
    <property type="entry name" value="LRR"/>
    <property type="match status" value="1"/>
</dbReference>
<keyword evidence="6" id="KW-0812">Transmembrane</keyword>
<dbReference type="GO" id="GO:0005886">
    <property type="term" value="C:plasma membrane"/>
    <property type="evidence" value="ECO:0000255"/>
    <property type="project" value="FlyBase"/>
</dbReference>
<dbReference type="InterPro" id="IPR003598">
    <property type="entry name" value="Ig_sub2"/>
</dbReference>
<reference evidence="9" key="14">
    <citation type="submission" date="2022-11" db="EMBL/GenBank/DDBJ databases">
        <title>Drosophila melanogaster release 4 sequence.</title>
        <authorList>
            <consortium name="Berkeley Drosophila Genome Project"/>
            <person name="Celniker S."/>
            <person name="Carlson J."/>
            <person name="Wan K."/>
            <person name="Pfeiffer B."/>
            <person name="Frise E."/>
            <person name="George R."/>
            <person name="Hoskins R."/>
            <person name="Stapleton M."/>
            <person name="Pacleb J."/>
            <person name="Park S."/>
            <person name="Svirskas R."/>
            <person name="Smith E."/>
            <person name="Yu C."/>
            <person name="Rubin G."/>
        </authorList>
    </citation>
    <scope>NUCLEOTIDE SEQUENCE</scope>
</reference>
<dbReference type="InterPro" id="IPR001611">
    <property type="entry name" value="Leu-rich_rpt"/>
</dbReference>
<keyword evidence="2 7" id="KW-0732">Signal</keyword>
<evidence type="ECO:0000259" key="8">
    <source>
        <dbReference type="PROSITE" id="PS50835"/>
    </source>
</evidence>
<dbReference type="EMBL" id="AE014134">
    <property type="protein sequence ID" value="AGB92970.1"/>
    <property type="molecule type" value="Genomic_DNA"/>
</dbReference>
<dbReference type="OrthoDB" id="5954366at2759"/>
<proteinExistence type="evidence at transcript level"/>
<feature type="region of interest" description="Disordered" evidence="5">
    <location>
        <begin position="527"/>
        <end position="590"/>
    </location>
</feature>
<dbReference type="Pfam" id="PF13927">
    <property type="entry name" value="Ig_3"/>
    <property type="match status" value="1"/>
</dbReference>
<dbReference type="PROSITE" id="PS50835">
    <property type="entry name" value="IG_LIKE"/>
    <property type="match status" value="1"/>
</dbReference>
<dbReference type="FunCoup" id="Q9VK22">
    <property type="interactions" value="112"/>
</dbReference>
<dbReference type="SMR" id="Q9VK22"/>
<evidence type="ECO:0000313" key="11">
    <source>
        <dbReference type="EMBL" id="AGB92970.1"/>
    </source>
</evidence>
<dbReference type="Gene3D" id="2.60.40.10">
    <property type="entry name" value="Immunoglobulins"/>
    <property type="match status" value="1"/>
</dbReference>
<evidence type="ECO:0000256" key="1">
    <source>
        <dbReference type="ARBA" id="ARBA00022614"/>
    </source>
</evidence>